<gene>
    <name evidence="1" type="ORF">vBAdhaPMF_0006</name>
</gene>
<sequence>MTVKLFYMPETVMEGMPVSAYQWAVQGDNLYAFRFQMKEPSYAVARRIVDAMRNNPPPVGASNDLSARRFFNWYSQPWPEDALHESQTQHE</sequence>
<organism evidence="1">
    <name type="scientific">Aeromonas phage vB_AdhaP_MF</name>
    <dbReference type="NCBI Taxonomy" id="3367373"/>
    <lineage>
        <taxon>Viruses</taxon>
        <taxon>Duplodnaviria</taxon>
        <taxon>Heunggongvirae</taxon>
        <taxon>Uroviricota</taxon>
        <taxon>Caudoviricetes</taxon>
        <taxon>Autographiviridae</taxon>
    </lineage>
</organism>
<name>A0AB74UIJ5_9CAUD</name>
<dbReference type="EMBL" id="PQ421477">
    <property type="protein sequence ID" value="XHV14253.1"/>
    <property type="molecule type" value="Genomic_DNA"/>
</dbReference>
<accession>A0AB74UIJ5</accession>
<proteinExistence type="predicted"/>
<reference evidence="1" key="1">
    <citation type="submission" date="2024-10" db="EMBL/GenBank/DDBJ databases">
        <title>Characterization of Aeromonas dhakensis bacteriophages.</title>
        <authorList>
            <person name="Ansari F."/>
            <person name="Tyagi A."/>
            <person name="Shashidhar R."/>
            <person name="Nagar V."/>
        </authorList>
    </citation>
    <scope>NUCLEOTIDE SEQUENCE</scope>
</reference>
<protein>
    <submittedName>
        <fullName evidence="1">Uncharacterized protein</fullName>
    </submittedName>
</protein>
<evidence type="ECO:0000313" key="1">
    <source>
        <dbReference type="EMBL" id="XHV14253.1"/>
    </source>
</evidence>